<evidence type="ECO:0000256" key="3">
    <source>
        <dbReference type="ARBA" id="ARBA00022475"/>
    </source>
</evidence>
<comment type="subcellular location">
    <subcellularLocation>
        <location evidence="1">Cell inner membrane</location>
        <topology evidence="1">Multi-pass membrane protein</topology>
    </subcellularLocation>
</comment>
<feature type="transmembrane region" description="Helical" evidence="9">
    <location>
        <begin position="92"/>
        <end position="112"/>
    </location>
</feature>
<keyword evidence="6 9" id="KW-1133">Transmembrane helix</keyword>
<dbReference type="Pfam" id="PF05128">
    <property type="entry name" value="DUF697"/>
    <property type="match status" value="1"/>
</dbReference>
<keyword evidence="7 9" id="KW-0472">Membrane</keyword>
<dbReference type="Proteomes" id="UP001241747">
    <property type="component" value="Unassembled WGS sequence"/>
</dbReference>
<dbReference type="RefSeq" id="WP_237347165.1">
    <property type="nucleotide sequence ID" value="NZ_JABWGX010000029.1"/>
</dbReference>
<protein>
    <submittedName>
        <fullName evidence="10">Membrane protein</fullName>
    </submittedName>
</protein>
<evidence type="ECO:0000256" key="7">
    <source>
        <dbReference type="ARBA" id="ARBA00023136"/>
    </source>
</evidence>
<feature type="transmembrane region" description="Helical" evidence="9">
    <location>
        <begin position="55"/>
        <end position="77"/>
    </location>
</feature>
<proteinExistence type="inferred from homology"/>
<dbReference type="PANTHER" id="PTHR39342:SF1">
    <property type="entry name" value="UPF0283 MEMBRANE PROTEIN YCJF"/>
    <property type="match status" value="1"/>
</dbReference>
<evidence type="ECO:0000256" key="1">
    <source>
        <dbReference type="ARBA" id="ARBA00004429"/>
    </source>
</evidence>
<evidence type="ECO:0000256" key="6">
    <source>
        <dbReference type="ARBA" id="ARBA00022989"/>
    </source>
</evidence>
<reference evidence="10 11" key="1">
    <citation type="submission" date="2023-07" db="EMBL/GenBank/DDBJ databases">
        <title>Genomic Encyclopedia of Type Strains, Phase IV (KMG-IV): sequencing the most valuable type-strain genomes for metagenomic binning, comparative biology and taxonomic classification.</title>
        <authorList>
            <person name="Goeker M."/>
        </authorList>
    </citation>
    <scope>NUCLEOTIDE SEQUENCE [LARGE SCALE GENOMIC DNA]</scope>
    <source>
        <strain evidence="10 11">DSM 3770</strain>
    </source>
</reference>
<evidence type="ECO:0000256" key="2">
    <source>
        <dbReference type="ARBA" id="ARBA00008255"/>
    </source>
</evidence>
<dbReference type="NCBIfam" id="TIGR01620">
    <property type="entry name" value="hyp_HI0043"/>
    <property type="match status" value="1"/>
</dbReference>
<comment type="caution">
    <text evidence="10">The sequence shown here is derived from an EMBL/GenBank/DDBJ whole genome shotgun (WGS) entry which is preliminary data.</text>
</comment>
<name>A0ABU0LBX5_XANAG</name>
<organism evidence="10 11">
    <name type="scientific">Xanthobacter agilis</name>
    <dbReference type="NCBI Taxonomy" id="47492"/>
    <lineage>
        <taxon>Bacteria</taxon>
        <taxon>Pseudomonadati</taxon>
        <taxon>Pseudomonadota</taxon>
        <taxon>Alphaproteobacteria</taxon>
        <taxon>Hyphomicrobiales</taxon>
        <taxon>Xanthobacteraceae</taxon>
        <taxon>Xanthobacter</taxon>
    </lineage>
</organism>
<evidence type="ECO:0000313" key="11">
    <source>
        <dbReference type="Proteomes" id="UP001241747"/>
    </source>
</evidence>
<evidence type="ECO:0000256" key="9">
    <source>
        <dbReference type="SAM" id="Phobius"/>
    </source>
</evidence>
<evidence type="ECO:0000256" key="4">
    <source>
        <dbReference type="ARBA" id="ARBA00022519"/>
    </source>
</evidence>
<keyword evidence="4" id="KW-0997">Cell inner membrane</keyword>
<evidence type="ECO:0000256" key="8">
    <source>
        <dbReference type="SAM" id="MobiDB-lite"/>
    </source>
</evidence>
<keyword evidence="11" id="KW-1185">Reference proteome</keyword>
<keyword evidence="5 9" id="KW-0812">Transmembrane</keyword>
<evidence type="ECO:0000256" key="5">
    <source>
        <dbReference type="ARBA" id="ARBA00022692"/>
    </source>
</evidence>
<dbReference type="InterPro" id="IPR021147">
    <property type="entry name" value="DUF697"/>
</dbReference>
<accession>A0ABU0LBX5</accession>
<keyword evidence="3" id="KW-1003">Cell membrane</keyword>
<gene>
    <name evidence="10" type="ORF">QOZ94_001384</name>
</gene>
<feature type="region of interest" description="Disordered" evidence="8">
    <location>
        <begin position="1"/>
        <end position="45"/>
    </location>
</feature>
<evidence type="ECO:0000313" key="10">
    <source>
        <dbReference type="EMBL" id="MDQ0504602.1"/>
    </source>
</evidence>
<dbReference type="EMBL" id="JAUSVY010000003">
    <property type="protein sequence ID" value="MDQ0504602.1"/>
    <property type="molecule type" value="Genomic_DNA"/>
</dbReference>
<dbReference type="PANTHER" id="PTHR39342">
    <property type="entry name" value="UPF0283 MEMBRANE PROTEIN YCJF"/>
    <property type="match status" value="1"/>
</dbReference>
<sequence length="343" mass="35979">MTDDRVSPQRPPRRPQVFRLDDRDLTLAPPEPEPDDSSAAIPDPARKRSGAVSRFGMTLGGLFWTAAGGVASLAAYVGLSRLVSDLYAQSPVLGYVGLAATAVLVLVGAVLLGREVAGLARLAHLDRVRDKAASAIAQDDRALAEAVARDMLRLTADQPPLARARADLRGHLAGIIDGADLVRLTERTLLPALDARARQMVSEAARNVSVVTAVSPRALVDLVFVLYTAVSLMRRLAQLYGGRPGALGMVRLVRHVLGHLAITGGMAAGDTLVQQIIGQGLAARLSAKLGEGVVNGLLTARLGLAAIAVTRPLPFTALPAPRLADVATGLLRKAEEDEAASPR</sequence>
<comment type="similarity">
    <text evidence="2">Belongs to the UPF0283 family.</text>
</comment>
<dbReference type="InterPro" id="IPR006507">
    <property type="entry name" value="UPF0283"/>
</dbReference>